<dbReference type="AlphaFoldDB" id="A0A4Q5AHV6"/>
<evidence type="ECO:0000313" key="10">
    <source>
        <dbReference type="EMBL" id="RYQ28965.1"/>
    </source>
</evidence>
<protein>
    <submittedName>
        <fullName evidence="10">Glycosyltransferase</fullName>
    </submittedName>
</protein>
<dbReference type="SUPFAM" id="SSF53448">
    <property type="entry name" value="Nucleotide-diphospho-sugar transferases"/>
    <property type="match status" value="1"/>
</dbReference>
<dbReference type="Pfam" id="PF00535">
    <property type="entry name" value="Glycos_transf_2"/>
    <property type="match status" value="1"/>
</dbReference>
<gene>
    <name evidence="10" type="ORF">PG2017B_1819</name>
</gene>
<keyword evidence="4 10" id="KW-0808">Transferase</keyword>
<dbReference type="InterPro" id="IPR029044">
    <property type="entry name" value="Nucleotide-diphossugar_trans"/>
</dbReference>
<dbReference type="Proteomes" id="UP000291920">
    <property type="component" value="Unassembled WGS sequence"/>
</dbReference>
<feature type="transmembrane region" description="Helical" evidence="8">
    <location>
        <begin position="305"/>
        <end position="327"/>
    </location>
</feature>
<dbReference type="GO" id="GO:0005886">
    <property type="term" value="C:plasma membrane"/>
    <property type="evidence" value="ECO:0007669"/>
    <property type="project" value="TreeGrafter"/>
</dbReference>
<dbReference type="PANTHER" id="PTHR48090:SF1">
    <property type="entry name" value="PROPHAGE BACTOPRENOL GLUCOSYL TRANSFERASE HOMOLOG"/>
    <property type="match status" value="1"/>
</dbReference>
<feature type="transmembrane region" description="Helical" evidence="8">
    <location>
        <begin position="263"/>
        <end position="285"/>
    </location>
</feature>
<organism evidence="10 11">
    <name type="scientific">Bifidobacterium pseudolongum subsp. globosum</name>
    <dbReference type="NCBI Taxonomy" id="1690"/>
    <lineage>
        <taxon>Bacteria</taxon>
        <taxon>Bacillati</taxon>
        <taxon>Actinomycetota</taxon>
        <taxon>Actinomycetes</taxon>
        <taxon>Bifidobacteriales</taxon>
        <taxon>Bifidobacteriaceae</taxon>
        <taxon>Bifidobacterium</taxon>
    </lineage>
</organism>
<evidence type="ECO:0000259" key="9">
    <source>
        <dbReference type="Pfam" id="PF00535"/>
    </source>
</evidence>
<dbReference type="PANTHER" id="PTHR48090">
    <property type="entry name" value="UNDECAPRENYL-PHOSPHATE 4-DEOXY-4-FORMAMIDO-L-ARABINOSE TRANSFERASE-RELATED"/>
    <property type="match status" value="1"/>
</dbReference>
<dbReference type="CDD" id="cd04187">
    <property type="entry name" value="DPM1_like_bac"/>
    <property type="match status" value="1"/>
</dbReference>
<sequence>MANNHWHTLTYMIGELDTTSTAADNRTPPRIMLVIPCYNEEPGLRTTADELHKILQQLIDVCQIDEHSCMLFVDDGSQDGTWNVIRTLHDEDSELFHGLKLAHNKGHQNALFAGLMHALHSQADAAISMDADLQDDPDAVADMVEAWREGAEIVYGVRDNRETDTAFKRSTAHMFYALMKALGTETVPDHADYRLMSHTTLEALSQYHESNLFLRGIVPSLGFPTAKVYYKRGERVAGESKYPLRKMVAFAVQGITSFSTKPLGLITGTGVVSVVVGIAMLIYTLVSVCSGNAVAGWGSMMCSMWILGGLILVALGIVGEYIAKIYIEVKARPRYIIEETI</sequence>
<evidence type="ECO:0000256" key="2">
    <source>
        <dbReference type="ARBA" id="ARBA00006739"/>
    </source>
</evidence>
<accession>A0A4Q5AHV6</accession>
<dbReference type="InterPro" id="IPR001173">
    <property type="entry name" value="Glyco_trans_2-like"/>
</dbReference>
<evidence type="ECO:0000256" key="7">
    <source>
        <dbReference type="ARBA" id="ARBA00023136"/>
    </source>
</evidence>
<keyword evidence="5 8" id="KW-0812">Transmembrane</keyword>
<evidence type="ECO:0000256" key="4">
    <source>
        <dbReference type="ARBA" id="ARBA00022679"/>
    </source>
</evidence>
<evidence type="ECO:0000256" key="6">
    <source>
        <dbReference type="ARBA" id="ARBA00022989"/>
    </source>
</evidence>
<evidence type="ECO:0000256" key="5">
    <source>
        <dbReference type="ARBA" id="ARBA00022692"/>
    </source>
</evidence>
<proteinExistence type="inferred from homology"/>
<dbReference type="Gene3D" id="3.90.550.10">
    <property type="entry name" value="Spore Coat Polysaccharide Biosynthesis Protein SpsA, Chain A"/>
    <property type="match status" value="1"/>
</dbReference>
<comment type="caution">
    <text evidence="10">The sequence shown here is derived from an EMBL/GenBank/DDBJ whole genome shotgun (WGS) entry which is preliminary data.</text>
</comment>
<evidence type="ECO:0000256" key="1">
    <source>
        <dbReference type="ARBA" id="ARBA00004141"/>
    </source>
</evidence>
<reference evidence="10 11" key="1">
    <citation type="submission" date="2018-12" db="EMBL/GenBank/DDBJ databases">
        <title>Unveiling genomic diversity among members of the Bifidobacterium pseudolongum species, a widely distributed gut commensal of the animal kingdom.</title>
        <authorList>
            <person name="Lugli G.A."/>
            <person name="Duranti S."/>
            <person name="Albert K."/>
            <person name="Mancabelli L."/>
            <person name="Napoli S."/>
            <person name="Viappiani A."/>
            <person name="Anzalone R."/>
            <person name="Longhi G."/>
            <person name="Milani C."/>
            <person name="Turroni F."/>
            <person name="Alessandri G."/>
            <person name="Sela D.A."/>
            <person name="Van Sinderen D."/>
            <person name="Ventura M."/>
        </authorList>
    </citation>
    <scope>NUCLEOTIDE SEQUENCE [LARGE SCALE GENOMIC DNA]</scope>
    <source>
        <strain evidence="10 11">2017B</strain>
    </source>
</reference>
<evidence type="ECO:0000256" key="8">
    <source>
        <dbReference type="SAM" id="Phobius"/>
    </source>
</evidence>
<evidence type="ECO:0000256" key="3">
    <source>
        <dbReference type="ARBA" id="ARBA00022676"/>
    </source>
</evidence>
<comment type="subcellular location">
    <subcellularLocation>
        <location evidence="1">Membrane</location>
        <topology evidence="1">Multi-pass membrane protein</topology>
    </subcellularLocation>
</comment>
<keyword evidence="6 8" id="KW-1133">Transmembrane helix</keyword>
<feature type="domain" description="Glycosyltransferase 2-like" evidence="9">
    <location>
        <begin position="33"/>
        <end position="192"/>
    </location>
</feature>
<dbReference type="InterPro" id="IPR050256">
    <property type="entry name" value="Glycosyltransferase_2"/>
</dbReference>
<comment type="similarity">
    <text evidence="2">Belongs to the glycosyltransferase 2 family.</text>
</comment>
<name>A0A4Q5AHV6_9BIFI</name>
<keyword evidence="7 8" id="KW-0472">Membrane</keyword>
<dbReference type="GO" id="GO:0016757">
    <property type="term" value="F:glycosyltransferase activity"/>
    <property type="evidence" value="ECO:0007669"/>
    <property type="project" value="UniProtKB-KW"/>
</dbReference>
<dbReference type="EMBL" id="RYUT01000008">
    <property type="protein sequence ID" value="RYQ28965.1"/>
    <property type="molecule type" value="Genomic_DNA"/>
</dbReference>
<keyword evidence="3" id="KW-0328">Glycosyltransferase</keyword>
<evidence type="ECO:0000313" key="11">
    <source>
        <dbReference type="Proteomes" id="UP000291920"/>
    </source>
</evidence>